<dbReference type="AlphaFoldDB" id="A0A9Q1GIP5"/>
<protein>
    <submittedName>
        <fullName evidence="1">Uncharacterized protein</fullName>
    </submittedName>
</protein>
<gene>
    <name evidence="1" type="ORF">Cgig2_033817</name>
</gene>
<dbReference type="Proteomes" id="UP001153076">
    <property type="component" value="Unassembled WGS sequence"/>
</dbReference>
<organism evidence="1 2">
    <name type="scientific">Carnegiea gigantea</name>
    <dbReference type="NCBI Taxonomy" id="171969"/>
    <lineage>
        <taxon>Eukaryota</taxon>
        <taxon>Viridiplantae</taxon>
        <taxon>Streptophyta</taxon>
        <taxon>Embryophyta</taxon>
        <taxon>Tracheophyta</taxon>
        <taxon>Spermatophyta</taxon>
        <taxon>Magnoliopsida</taxon>
        <taxon>eudicotyledons</taxon>
        <taxon>Gunneridae</taxon>
        <taxon>Pentapetalae</taxon>
        <taxon>Caryophyllales</taxon>
        <taxon>Cactineae</taxon>
        <taxon>Cactaceae</taxon>
        <taxon>Cactoideae</taxon>
        <taxon>Echinocereeae</taxon>
        <taxon>Carnegiea</taxon>
    </lineage>
</organism>
<name>A0A9Q1GIP5_9CARY</name>
<proteinExistence type="predicted"/>
<accession>A0A9Q1GIP5</accession>
<sequence length="249" mass="28563">MAFDSMGWGWDMRDESPQPTLSALKDYDEFKVDREAELENATEMEIIFSKTFATKVEDNGHDHGETNTSLEDIEVDNIIPIEKEHNKKEKKLLEGNEKTVVPNKSKVGAAIGMQHRLNRIVDVVESFVPPWVATTSRIGVDPPGCNIMECLGLLKSLAIELGSEFDMFVVLGDDEVRVAWLEDQLKLIIGYFVDDGIDINAKKNSNEEVKMHYDAHKINLERIKWMMMKVTIGRRMKRYCLNMNLTRKR</sequence>
<evidence type="ECO:0000313" key="2">
    <source>
        <dbReference type="Proteomes" id="UP001153076"/>
    </source>
</evidence>
<reference evidence="1" key="1">
    <citation type="submission" date="2022-04" db="EMBL/GenBank/DDBJ databases">
        <title>Carnegiea gigantea Genome sequencing and assembly v2.</title>
        <authorList>
            <person name="Copetti D."/>
            <person name="Sanderson M.J."/>
            <person name="Burquez A."/>
            <person name="Wojciechowski M.F."/>
        </authorList>
    </citation>
    <scope>NUCLEOTIDE SEQUENCE</scope>
    <source>
        <strain evidence="1">SGP5-SGP5p</strain>
        <tissue evidence="1">Aerial part</tissue>
    </source>
</reference>
<evidence type="ECO:0000313" key="1">
    <source>
        <dbReference type="EMBL" id="KAJ8419967.1"/>
    </source>
</evidence>
<dbReference type="EMBL" id="JAKOGI010004077">
    <property type="protein sequence ID" value="KAJ8419967.1"/>
    <property type="molecule type" value="Genomic_DNA"/>
</dbReference>
<keyword evidence="2" id="KW-1185">Reference proteome</keyword>
<comment type="caution">
    <text evidence="1">The sequence shown here is derived from an EMBL/GenBank/DDBJ whole genome shotgun (WGS) entry which is preliminary data.</text>
</comment>